<keyword evidence="2" id="KW-0732">Signal</keyword>
<dbReference type="Proteomes" id="UP000005237">
    <property type="component" value="Unassembled WGS sequence"/>
</dbReference>
<feature type="compositionally biased region" description="Low complexity" evidence="1">
    <location>
        <begin position="47"/>
        <end position="69"/>
    </location>
</feature>
<evidence type="ECO:0000313" key="3">
    <source>
        <dbReference type="EnsemblMetazoa" id="CJA18702b.1"/>
    </source>
</evidence>
<reference evidence="4" key="1">
    <citation type="submission" date="2010-08" db="EMBL/GenBank/DDBJ databases">
        <authorList>
            <consortium name="Caenorhabditis japonica Sequencing Consortium"/>
            <person name="Wilson R.K."/>
        </authorList>
    </citation>
    <scope>NUCLEOTIDE SEQUENCE [LARGE SCALE GENOMIC DNA]</scope>
    <source>
        <strain evidence="4">DF5081</strain>
    </source>
</reference>
<accession>A0A8R1E180</accession>
<evidence type="ECO:0008006" key="5">
    <source>
        <dbReference type="Google" id="ProtNLM"/>
    </source>
</evidence>
<feature type="signal peptide" evidence="2">
    <location>
        <begin position="1"/>
        <end position="17"/>
    </location>
</feature>
<protein>
    <recommendedName>
        <fullName evidence="5">Galectin</fullName>
    </recommendedName>
</protein>
<evidence type="ECO:0000313" key="4">
    <source>
        <dbReference type="Proteomes" id="UP000005237"/>
    </source>
</evidence>
<dbReference type="AlphaFoldDB" id="A0A8R1E180"/>
<keyword evidence="4" id="KW-1185">Reference proteome</keyword>
<sequence length="277" mass="29187">MLLKFVQLFCILSIATAQNINATAPSSGATTLSIGVTTVSSTQAPYSNATTPSGNATTPSTTPASSSNTITQSGGSATPSNATTPSGAVIVSFGGLTTSTSDATTLSSAPTISPTFLLPTTNSPYNQTFDDPLDCFIGEHFESNVQLYHIIGVRNVDARFKISAHDENFGIKSFFHSVLVPKPQFPVTSRPLNSTSVSNGSANSSAKGLPTNGTKKSPTQNVGPTTPLNLKGITASWDAKSNTFHFVIPHEGFRRYNRFYSAQFYSVSVLFRVSSIP</sequence>
<evidence type="ECO:0000256" key="2">
    <source>
        <dbReference type="SAM" id="SignalP"/>
    </source>
</evidence>
<feature type="region of interest" description="Disordered" evidence="1">
    <location>
        <begin position="190"/>
        <end position="226"/>
    </location>
</feature>
<reference evidence="3" key="2">
    <citation type="submission" date="2022-06" db="UniProtKB">
        <authorList>
            <consortium name="EnsemblMetazoa"/>
        </authorList>
    </citation>
    <scope>IDENTIFICATION</scope>
    <source>
        <strain evidence="3">DF5081</strain>
    </source>
</reference>
<feature type="region of interest" description="Disordered" evidence="1">
    <location>
        <begin position="43"/>
        <end position="83"/>
    </location>
</feature>
<feature type="compositionally biased region" description="Polar residues" evidence="1">
    <location>
        <begin position="211"/>
        <end position="226"/>
    </location>
</feature>
<organism evidence="3 4">
    <name type="scientific">Caenorhabditis japonica</name>
    <dbReference type="NCBI Taxonomy" id="281687"/>
    <lineage>
        <taxon>Eukaryota</taxon>
        <taxon>Metazoa</taxon>
        <taxon>Ecdysozoa</taxon>
        <taxon>Nematoda</taxon>
        <taxon>Chromadorea</taxon>
        <taxon>Rhabditida</taxon>
        <taxon>Rhabditina</taxon>
        <taxon>Rhabditomorpha</taxon>
        <taxon>Rhabditoidea</taxon>
        <taxon>Rhabditidae</taxon>
        <taxon>Peloderinae</taxon>
        <taxon>Caenorhabditis</taxon>
    </lineage>
</organism>
<feature type="chain" id="PRO_5035875123" description="Galectin" evidence="2">
    <location>
        <begin position="18"/>
        <end position="277"/>
    </location>
</feature>
<proteinExistence type="predicted"/>
<feature type="compositionally biased region" description="Low complexity" evidence="1">
    <location>
        <begin position="193"/>
        <end position="205"/>
    </location>
</feature>
<dbReference type="EnsemblMetazoa" id="CJA18702b.1">
    <property type="protein sequence ID" value="CJA18702b.1"/>
    <property type="gene ID" value="WBGene00137905"/>
</dbReference>
<evidence type="ECO:0000256" key="1">
    <source>
        <dbReference type="SAM" id="MobiDB-lite"/>
    </source>
</evidence>
<feature type="compositionally biased region" description="Polar residues" evidence="1">
    <location>
        <begin position="70"/>
        <end position="83"/>
    </location>
</feature>
<name>A0A8R1E180_CAEJA</name>